<feature type="region of interest" description="Disordered" evidence="1">
    <location>
        <begin position="440"/>
        <end position="461"/>
    </location>
</feature>
<evidence type="ECO:0000313" key="2">
    <source>
        <dbReference type="EMBL" id="KAF6734669.1"/>
    </source>
</evidence>
<feature type="compositionally biased region" description="Basic and acidic residues" evidence="1">
    <location>
        <begin position="177"/>
        <end position="187"/>
    </location>
</feature>
<feature type="compositionally biased region" description="Basic and acidic residues" evidence="1">
    <location>
        <begin position="215"/>
        <end position="224"/>
    </location>
</feature>
<feature type="compositionally biased region" description="Basic and acidic residues" evidence="1">
    <location>
        <begin position="406"/>
        <end position="416"/>
    </location>
</feature>
<feature type="region of interest" description="Disordered" evidence="1">
    <location>
        <begin position="34"/>
        <end position="239"/>
    </location>
</feature>
<feature type="compositionally biased region" description="Polar residues" evidence="1">
    <location>
        <begin position="40"/>
        <end position="49"/>
    </location>
</feature>
<feature type="compositionally biased region" description="Polar residues" evidence="1">
    <location>
        <begin position="262"/>
        <end position="282"/>
    </location>
</feature>
<dbReference type="AlphaFoldDB" id="A0A834FID9"/>
<feature type="region of interest" description="Disordered" evidence="1">
    <location>
        <begin position="262"/>
        <end position="284"/>
    </location>
</feature>
<feature type="compositionally biased region" description="Acidic residues" evidence="1">
    <location>
        <begin position="188"/>
        <end position="200"/>
    </location>
</feature>
<feature type="compositionally biased region" description="Basic and acidic residues" evidence="1">
    <location>
        <begin position="125"/>
        <end position="142"/>
    </location>
</feature>
<evidence type="ECO:0000256" key="1">
    <source>
        <dbReference type="SAM" id="MobiDB-lite"/>
    </source>
</evidence>
<evidence type="ECO:0000313" key="3">
    <source>
        <dbReference type="Proteomes" id="UP000646548"/>
    </source>
</evidence>
<organism evidence="2 3">
    <name type="scientific">Oryzias melastigma</name>
    <name type="common">Marine medaka</name>
    <dbReference type="NCBI Taxonomy" id="30732"/>
    <lineage>
        <taxon>Eukaryota</taxon>
        <taxon>Metazoa</taxon>
        <taxon>Chordata</taxon>
        <taxon>Craniata</taxon>
        <taxon>Vertebrata</taxon>
        <taxon>Euteleostomi</taxon>
        <taxon>Actinopterygii</taxon>
        <taxon>Neopterygii</taxon>
        <taxon>Teleostei</taxon>
        <taxon>Neoteleostei</taxon>
        <taxon>Acanthomorphata</taxon>
        <taxon>Ovalentaria</taxon>
        <taxon>Atherinomorphae</taxon>
        <taxon>Beloniformes</taxon>
        <taxon>Adrianichthyidae</taxon>
        <taxon>Oryziinae</taxon>
        <taxon>Oryzias</taxon>
    </lineage>
</organism>
<feature type="compositionally biased region" description="Acidic residues" evidence="1">
    <location>
        <begin position="158"/>
        <end position="176"/>
    </location>
</feature>
<reference evidence="2" key="1">
    <citation type="journal article" name="BMC Genomics">
        <title>Long-read sequencing and de novo genome assembly of marine medaka (Oryzias melastigma).</title>
        <authorList>
            <person name="Liang P."/>
            <person name="Saqib H.S.A."/>
            <person name="Ni X."/>
            <person name="Shen Y."/>
        </authorList>
    </citation>
    <scope>NUCLEOTIDE SEQUENCE</scope>
    <source>
        <strain evidence="2">Bigg-433</strain>
    </source>
</reference>
<dbReference type="EMBL" id="WKFB01000126">
    <property type="protein sequence ID" value="KAF6734669.1"/>
    <property type="molecule type" value="Genomic_DNA"/>
</dbReference>
<name>A0A834FID9_ORYME</name>
<proteinExistence type="predicted"/>
<accession>A0A834FID9</accession>
<feature type="compositionally biased region" description="Polar residues" evidence="1">
    <location>
        <begin position="354"/>
        <end position="363"/>
    </location>
</feature>
<feature type="region of interest" description="Disordered" evidence="1">
    <location>
        <begin position="403"/>
        <end position="427"/>
    </location>
</feature>
<feature type="region of interest" description="Disordered" evidence="1">
    <location>
        <begin position="354"/>
        <end position="383"/>
    </location>
</feature>
<feature type="compositionally biased region" description="Basic and acidic residues" evidence="1">
    <location>
        <begin position="84"/>
        <end position="97"/>
    </location>
</feature>
<feature type="compositionally biased region" description="Polar residues" evidence="1">
    <location>
        <begin position="417"/>
        <end position="427"/>
    </location>
</feature>
<protein>
    <submittedName>
        <fullName evidence="2">Uncharacterized protein</fullName>
    </submittedName>
</protein>
<comment type="caution">
    <text evidence="2">The sequence shown here is derived from an EMBL/GenBank/DDBJ whole genome shotgun (WGS) entry which is preliminary data.</text>
</comment>
<dbReference type="Proteomes" id="UP000646548">
    <property type="component" value="Unassembled WGS sequence"/>
</dbReference>
<sequence>MDPVEPEGPINRLERTLWSVWCYITEAFDRVFRPPLADENGSNSLQDSAGDSAAFEGGDAQAGTTGAPSPSLRDDSGEVCTEDAALKLKRSNESQESREEEFDPTGNDEAGLCLAKAHENKKHKTEIEKFSTGEGSKVSKMDEENEVADSGSPGEVVTGEDMEESDGEACSEEDDQSRDARDGHREMDEPETEDSFEAEDGEVKVCTFTDESPEEEHQILKEHGNEDDETRLEQDKNDELLQTKDQLTLSWKLLEDVRISEATENQTAAEEPNMENSNSVADNRQEEVLLDQFVTSSQEDVQTTEVAHKEEDVMVTYVQNTAETETIPSEISVSSKFVDGDCLEEERLTSEVNNKGISVSTVTPDMGKAESETEQEISGEFKNTPMWLIEGQGVVLQERNPQACKEAQEGVPEHNNEFQPDENTTQRFYEGGNCQEIQITQLPEEVENKEEKSLKNSHTGS</sequence>
<gene>
    <name evidence="2" type="ORF">FQA47_013328</name>
</gene>